<gene>
    <name evidence="1" type="ORF">JF259_17365</name>
</gene>
<comment type="caution">
    <text evidence="1">The sequence shown here is derived from an EMBL/GenBank/DDBJ whole genome shotgun (WGS) entry which is preliminary data.</text>
</comment>
<accession>A0A8J7LUK3</accession>
<evidence type="ECO:0000313" key="1">
    <source>
        <dbReference type="EMBL" id="MBJ6369855.1"/>
    </source>
</evidence>
<dbReference type="EMBL" id="JAELVQ010000048">
    <property type="protein sequence ID" value="MBJ6369855.1"/>
    <property type="molecule type" value="Genomic_DNA"/>
</dbReference>
<evidence type="ECO:0000313" key="2">
    <source>
        <dbReference type="Proteomes" id="UP000610931"/>
    </source>
</evidence>
<dbReference type="RefSeq" id="WP_199116980.1">
    <property type="nucleotide sequence ID" value="NZ_JAELVQ010000048.1"/>
</dbReference>
<dbReference type="AlphaFoldDB" id="A0A8J7LUK3"/>
<protein>
    <submittedName>
        <fullName evidence="1">Uncharacterized protein</fullName>
    </submittedName>
</protein>
<sequence length="157" mass="18553">MATSIIGFKEKRIDIDDNFLLLGLSYIKQSSESKNNPDWFKDYVNNIIDVMLDVKPVGWGYMELDDYIIDDERKVFFNDLIDKTIDGLKNRDSNIIDFKEVNYLLDLKGLELWKEKHFVDVEYVLRFLDDLKILLDDNTPLSHERLMKTHSNKNNSN</sequence>
<organism evidence="1 2">
    <name type="scientific">Snuella sedimenti</name>
    <dbReference type="NCBI Taxonomy" id="2798802"/>
    <lineage>
        <taxon>Bacteria</taxon>
        <taxon>Pseudomonadati</taxon>
        <taxon>Bacteroidota</taxon>
        <taxon>Flavobacteriia</taxon>
        <taxon>Flavobacteriales</taxon>
        <taxon>Flavobacteriaceae</taxon>
        <taxon>Snuella</taxon>
    </lineage>
</organism>
<keyword evidence="2" id="KW-1185">Reference proteome</keyword>
<name>A0A8J7LUK3_9FLAO</name>
<proteinExistence type="predicted"/>
<dbReference type="Proteomes" id="UP000610931">
    <property type="component" value="Unassembled WGS sequence"/>
</dbReference>
<reference evidence="1" key="1">
    <citation type="submission" date="2020-12" db="EMBL/GenBank/DDBJ databases">
        <title>Snuella sp. nov., isolated from sediment in Incheon.</title>
        <authorList>
            <person name="Kim W."/>
        </authorList>
    </citation>
    <scope>NUCLEOTIDE SEQUENCE</scope>
    <source>
        <strain evidence="1">CAU 1569</strain>
    </source>
</reference>